<evidence type="ECO:0000313" key="2">
    <source>
        <dbReference type="EMBL" id="KIK00143.1"/>
    </source>
</evidence>
<feature type="non-terminal residue" evidence="2">
    <location>
        <position position="1"/>
    </location>
</feature>
<reference evidence="2 3" key="1">
    <citation type="submission" date="2014-04" db="EMBL/GenBank/DDBJ databases">
        <authorList>
            <consortium name="DOE Joint Genome Institute"/>
            <person name="Kuo A."/>
            <person name="Kohler A."/>
            <person name="Nagy L.G."/>
            <person name="Floudas D."/>
            <person name="Copeland A."/>
            <person name="Barry K.W."/>
            <person name="Cichocki N."/>
            <person name="Veneault-Fourrey C."/>
            <person name="LaButti K."/>
            <person name="Lindquist E.A."/>
            <person name="Lipzen A."/>
            <person name="Lundell T."/>
            <person name="Morin E."/>
            <person name="Murat C."/>
            <person name="Sun H."/>
            <person name="Tunlid A."/>
            <person name="Henrissat B."/>
            <person name="Grigoriev I.V."/>
            <person name="Hibbett D.S."/>
            <person name="Martin F."/>
            <person name="Nordberg H.P."/>
            <person name="Cantor M.N."/>
            <person name="Hua S.X."/>
        </authorList>
    </citation>
    <scope>NUCLEOTIDE SEQUENCE [LARGE SCALE GENOMIC DNA]</scope>
    <source>
        <strain evidence="2 3">LaAM-08-1</strain>
    </source>
</reference>
<reference evidence="3" key="2">
    <citation type="submission" date="2015-01" db="EMBL/GenBank/DDBJ databases">
        <title>Evolutionary Origins and Diversification of the Mycorrhizal Mutualists.</title>
        <authorList>
            <consortium name="DOE Joint Genome Institute"/>
            <consortium name="Mycorrhizal Genomics Consortium"/>
            <person name="Kohler A."/>
            <person name="Kuo A."/>
            <person name="Nagy L.G."/>
            <person name="Floudas D."/>
            <person name="Copeland A."/>
            <person name="Barry K.W."/>
            <person name="Cichocki N."/>
            <person name="Veneault-Fourrey C."/>
            <person name="LaButti K."/>
            <person name="Lindquist E.A."/>
            <person name="Lipzen A."/>
            <person name="Lundell T."/>
            <person name="Morin E."/>
            <person name="Murat C."/>
            <person name="Riley R."/>
            <person name="Ohm R."/>
            <person name="Sun H."/>
            <person name="Tunlid A."/>
            <person name="Henrissat B."/>
            <person name="Grigoriev I.V."/>
            <person name="Hibbett D.S."/>
            <person name="Martin F."/>
        </authorList>
    </citation>
    <scope>NUCLEOTIDE SEQUENCE [LARGE SCALE GENOMIC DNA]</scope>
    <source>
        <strain evidence="3">LaAM-08-1</strain>
    </source>
</reference>
<gene>
    <name evidence="2" type="ORF">K443DRAFT_666551</name>
</gene>
<evidence type="ECO:0000256" key="1">
    <source>
        <dbReference type="SAM" id="MobiDB-lite"/>
    </source>
</evidence>
<dbReference type="Proteomes" id="UP000054477">
    <property type="component" value="Unassembled WGS sequence"/>
</dbReference>
<proteinExistence type="predicted"/>
<dbReference type="EMBL" id="KN838632">
    <property type="protein sequence ID" value="KIK00143.1"/>
    <property type="molecule type" value="Genomic_DNA"/>
</dbReference>
<feature type="region of interest" description="Disordered" evidence="1">
    <location>
        <begin position="30"/>
        <end position="54"/>
    </location>
</feature>
<dbReference type="AlphaFoldDB" id="A0A0C9XW31"/>
<protein>
    <submittedName>
        <fullName evidence="2">Uncharacterized protein</fullName>
    </submittedName>
</protein>
<accession>A0A0C9XW31</accession>
<organism evidence="2 3">
    <name type="scientific">Laccaria amethystina LaAM-08-1</name>
    <dbReference type="NCBI Taxonomy" id="1095629"/>
    <lineage>
        <taxon>Eukaryota</taxon>
        <taxon>Fungi</taxon>
        <taxon>Dikarya</taxon>
        <taxon>Basidiomycota</taxon>
        <taxon>Agaricomycotina</taxon>
        <taxon>Agaricomycetes</taxon>
        <taxon>Agaricomycetidae</taxon>
        <taxon>Agaricales</taxon>
        <taxon>Agaricineae</taxon>
        <taxon>Hydnangiaceae</taxon>
        <taxon>Laccaria</taxon>
    </lineage>
</organism>
<sequence>VSAPSHCECPPWAKRHIDCHLTCWRVNNDTHGHGTPPHPPQRHPPDIAYGHHPHPPTTMATTNTCCARLLSTLTPTSHQPQQ</sequence>
<name>A0A0C9XW31_9AGAR</name>
<dbReference type="HOGENOM" id="CLU_2564649_0_0_1"/>
<evidence type="ECO:0000313" key="3">
    <source>
        <dbReference type="Proteomes" id="UP000054477"/>
    </source>
</evidence>
<keyword evidence="3" id="KW-1185">Reference proteome</keyword>